<name>A0ABV5VTJ8_9BACL</name>
<evidence type="ECO:0000256" key="1">
    <source>
        <dbReference type="SAM" id="MobiDB-lite"/>
    </source>
</evidence>
<dbReference type="RefSeq" id="WP_344912333.1">
    <property type="nucleotide sequence ID" value="NZ_BAAAYO010000010.1"/>
</dbReference>
<comment type="caution">
    <text evidence="2">The sequence shown here is derived from an EMBL/GenBank/DDBJ whole genome shotgun (WGS) entry which is preliminary data.</text>
</comment>
<feature type="region of interest" description="Disordered" evidence="1">
    <location>
        <begin position="268"/>
        <end position="287"/>
    </location>
</feature>
<gene>
    <name evidence="2" type="ORF">ACFFNY_08600</name>
</gene>
<protein>
    <submittedName>
        <fullName evidence="2">Uncharacterized protein</fullName>
    </submittedName>
</protein>
<organism evidence="2 3">
    <name type="scientific">Paenibacillus hodogayensis</name>
    <dbReference type="NCBI Taxonomy" id="279208"/>
    <lineage>
        <taxon>Bacteria</taxon>
        <taxon>Bacillati</taxon>
        <taxon>Bacillota</taxon>
        <taxon>Bacilli</taxon>
        <taxon>Bacillales</taxon>
        <taxon>Paenibacillaceae</taxon>
        <taxon>Paenibacillus</taxon>
    </lineage>
</organism>
<evidence type="ECO:0000313" key="2">
    <source>
        <dbReference type="EMBL" id="MFB9751629.1"/>
    </source>
</evidence>
<keyword evidence="3" id="KW-1185">Reference proteome</keyword>
<reference evidence="2 3" key="1">
    <citation type="submission" date="2024-09" db="EMBL/GenBank/DDBJ databases">
        <authorList>
            <person name="Sun Q."/>
            <person name="Mori K."/>
        </authorList>
    </citation>
    <scope>NUCLEOTIDE SEQUENCE [LARGE SCALE GENOMIC DNA]</scope>
    <source>
        <strain evidence="2 3">JCM 12520</strain>
    </source>
</reference>
<dbReference type="Proteomes" id="UP001589619">
    <property type="component" value="Unassembled WGS sequence"/>
</dbReference>
<sequence>MKRQRKWISLCILAGMVLPSFYTVSSGFANGLLEPIINTFVPGNSQTVPIAPPEPQKELILTTQKSVASIDLPENNPSQAKVSDPNIPVDKYNFTSEQADQLLEEGFSMQDILKADELANIWDADPIVLLDNKKKSDWLSVENQLQAAKYGPLVETLKNNNPEAAKRLEGADLPLGDQLSLLTLVNEYLVPDMNEALRRYRSKGKEAVSEMFKENRFYGEVSKPVMDKYGLTDEEVKILRLTDEKLAKMEQSSEYSLADTLDKMRISQQKRQGALDTAADKKGKELP</sequence>
<evidence type="ECO:0000313" key="3">
    <source>
        <dbReference type="Proteomes" id="UP001589619"/>
    </source>
</evidence>
<accession>A0ABV5VTJ8</accession>
<dbReference type="EMBL" id="JBHMAG010000007">
    <property type="protein sequence ID" value="MFB9751629.1"/>
    <property type="molecule type" value="Genomic_DNA"/>
</dbReference>
<feature type="compositionally biased region" description="Basic and acidic residues" evidence="1">
    <location>
        <begin position="278"/>
        <end position="287"/>
    </location>
</feature>
<proteinExistence type="predicted"/>